<evidence type="ECO:0000256" key="3">
    <source>
        <dbReference type="ARBA" id="ARBA00022827"/>
    </source>
</evidence>
<dbReference type="RefSeq" id="XP_062626615.1">
    <property type="nucleotide sequence ID" value="XM_062770631.1"/>
</dbReference>
<dbReference type="InterPro" id="IPR036250">
    <property type="entry name" value="AcylCo_DH-like_C"/>
</dbReference>
<dbReference type="Pfam" id="PF02770">
    <property type="entry name" value="Acyl-CoA_dh_M"/>
    <property type="match status" value="1"/>
</dbReference>
<evidence type="ECO:0000256" key="4">
    <source>
        <dbReference type="RuleBase" id="RU362125"/>
    </source>
</evidence>
<dbReference type="PANTHER" id="PTHR42707:SF2">
    <property type="entry name" value="ACD11 DEHYDROGENASE"/>
    <property type="match status" value="1"/>
</dbReference>
<gene>
    <name evidence="7" type="primary">acdh-11_0</name>
    <name evidence="7" type="ORF">LOC62_03G004108</name>
</gene>
<evidence type="ECO:0000313" key="7">
    <source>
        <dbReference type="EMBL" id="WOO80583.1"/>
    </source>
</evidence>
<feature type="domain" description="Acyl-CoA oxidase/dehydrogenase middle" evidence="6">
    <location>
        <begin position="198"/>
        <end position="306"/>
    </location>
</feature>
<dbReference type="InterPro" id="IPR009075">
    <property type="entry name" value="AcylCo_DH/oxidase_C"/>
</dbReference>
<sequence>MPAATSTTGFFQVEPQLPNAWDEDATLRRAADLFLPASTVTAESADLHSFAADVISPEIFAAITNAETQLPYLNGGGYTAFGAPQDAATLVTSPGWNILQDFALASGFVPQGYDAKLGGSARVIEALKIALWAPSSALTTCPSGMQDGAIEVLRNQLRNNTTPPGWNKDLQDTRTKVFEAALGRLMNTNPKEAWTSGQWMTERAGGSDVRGTETIAEWVGMGADGVDLNGLPLGPYSISGFKWFASAADCGVSILLAFTPKGLSCFLAPTRKLVNGKVKINGFRFQRLKNKLGTKALPSAELEIKGMRAWLIGGEGRGVAVISTVLNVTRLHNAIRTAGFMGRGLSVVRAFARVRTFPSRPAPNNYLYHIPLFNKTLASLTVRYRADMLVATFIAGLLGAVSTNQRTVAVLPASHEDNVLLLRLLTSVAKAYTTKHGVAHLQECMEGLGGVGYLENNETPHLNVARMFRDANVFPIWEGTFDVLSTDTVKVLRGKLGAECEGALGRWINQVLNAGSSAQLAQAKQAIRARWEAFVLSLPSDKDTLMPHARYVVNTIGDIVAATLLVADAERDGNEVAAEIARRFITAQFAPEDVKPVFGQTAGVSRMDQLIAFEGDNEVLGKTQRAKL</sequence>
<evidence type="ECO:0000256" key="1">
    <source>
        <dbReference type="ARBA" id="ARBA00009347"/>
    </source>
</evidence>
<dbReference type="SUPFAM" id="SSF47203">
    <property type="entry name" value="Acyl-CoA dehydrogenase C-terminal domain-like"/>
    <property type="match status" value="1"/>
</dbReference>
<dbReference type="InterPro" id="IPR052904">
    <property type="entry name" value="Acyl-CoA_dehydrogenase-like"/>
</dbReference>
<keyword evidence="4" id="KW-0560">Oxidoreductase</keyword>
<dbReference type="Proteomes" id="UP000827549">
    <property type="component" value="Chromosome 3"/>
</dbReference>
<dbReference type="EMBL" id="CP086716">
    <property type="protein sequence ID" value="WOO80583.1"/>
    <property type="molecule type" value="Genomic_DNA"/>
</dbReference>
<evidence type="ECO:0000259" key="5">
    <source>
        <dbReference type="Pfam" id="PF00441"/>
    </source>
</evidence>
<keyword evidence="8" id="KW-1185">Reference proteome</keyword>
<evidence type="ECO:0000256" key="2">
    <source>
        <dbReference type="ARBA" id="ARBA00022630"/>
    </source>
</evidence>
<comment type="cofactor">
    <cofactor evidence="4">
        <name>FAD</name>
        <dbReference type="ChEBI" id="CHEBI:57692"/>
    </cofactor>
</comment>
<keyword evidence="3 4" id="KW-0274">FAD</keyword>
<name>A0AAF0Y5A9_9TREE</name>
<reference evidence="7" key="1">
    <citation type="submission" date="2023-10" db="EMBL/GenBank/DDBJ databases">
        <authorList>
            <person name="Noh H."/>
        </authorList>
    </citation>
    <scope>NUCLEOTIDE SEQUENCE</scope>
    <source>
        <strain evidence="7">DUCC4014</strain>
    </source>
</reference>
<dbReference type="Gene3D" id="1.20.140.10">
    <property type="entry name" value="Butyryl-CoA Dehydrogenase, subunit A, domain 3"/>
    <property type="match status" value="1"/>
</dbReference>
<comment type="similarity">
    <text evidence="1 4">Belongs to the acyl-CoA dehydrogenase family.</text>
</comment>
<proteinExistence type="inferred from homology"/>
<dbReference type="InterPro" id="IPR009100">
    <property type="entry name" value="AcylCoA_DH/oxidase_NM_dom_sf"/>
</dbReference>
<dbReference type="GO" id="GO:0003995">
    <property type="term" value="F:acyl-CoA dehydrogenase activity"/>
    <property type="evidence" value="ECO:0007669"/>
    <property type="project" value="TreeGrafter"/>
</dbReference>
<dbReference type="AlphaFoldDB" id="A0AAF0Y5A9"/>
<dbReference type="Gene3D" id="2.40.110.20">
    <property type="match status" value="1"/>
</dbReference>
<keyword evidence="2 4" id="KW-0285">Flavoprotein</keyword>
<dbReference type="SUPFAM" id="SSF56645">
    <property type="entry name" value="Acyl-CoA dehydrogenase NM domain-like"/>
    <property type="match status" value="1"/>
</dbReference>
<dbReference type="InterPro" id="IPR006091">
    <property type="entry name" value="Acyl-CoA_Oxase/DH_mid-dom"/>
</dbReference>
<evidence type="ECO:0000259" key="6">
    <source>
        <dbReference type="Pfam" id="PF02770"/>
    </source>
</evidence>
<accession>A0AAF0Y5A9</accession>
<evidence type="ECO:0000313" key="8">
    <source>
        <dbReference type="Proteomes" id="UP000827549"/>
    </source>
</evidence>
<dbReference type="Pfam" id="PF00441">
    <property type="entry name" value="Acyl-CoA_dh_1"/>
    <property type="match status" value="1"/>
</dbReference>
<protein>
    <submittedName>
        <fullName evidence="7">Acyl-CoA dehydrogenase family member 11</fullName>
    </submittedName>
</protein>
<dbReference type="PANTHER" id="PTHR42707">
    <property type="entry name" value="ACYL-COA DEHYDROGENASE"/>
    <property type="match status" value="1"/>
</dbReference>
<organism evidence="7 8">
    <name type="scientific">Vanrija pseudolonga</name>
    <dbReference type="NCBI Taxonomy" id="143232"/>
    <lineage>
        <taxon>Eukaryota</taxon>
        <taxon>Fungi</taxon>
        <taxon>Dikarya</taxon>
        <taxon>Basidiomycota</taxon>
        <taxon>Agaricomycotina</taxon>
        <taxon>Tremellomycetes</taxon>
        <taxon>Trichosporonales</taxon>
        <taxon>Trichosporonaceae</taxon>
        <taxon>Vanrija</taxon>
    </lineage>
</organism>
<dbReference type="GeneID" id="87807348"/>
<feature type="domain" description="Acyl-CoA dehydrogenase/oxidase C-terminal" evidence="5">
    <location>
        <begin position="316"/>
        <end position="484"/>
    </location>
</feature>